<feature type="compositionally biased region" description="Low complexity" evidence="1">
    <location>
        <begin position="42"/>
        <end position="65"/>
    </location>
</feature>
<proteinExistence type="predicted"/>
<dbReference type="OrthoDB" id="10394254at2759"/>
<reference evidence="2 3" key="1">
    <citation type="submission" date="2013-11" db="EMBL/GenBank/DDBJ databases">
        <title>The Genome Sequence of Phytophthora parasitica P10297.</title>
        <authorList>
            <consortium name="The Broad Institute Genomics Platform"/>
            <person name="Russ C."/>
            <person name="Tyler B."/>
            <person name="Panabieres F."/>
            <person name="Shan W."/>
            <person name="Tripathy S."/>
            <person name="Grunwald N."/>
            <person name="Machado M."/>
            <person name="Johnson C.S."/>
            <person name="Walker B."/>
            <person name="Young S.K."/>
            <person name="Zeng Q."/>
            <person name="Gargeya S."/>
            <person name="Fitzgerald M."/>
            <person name="Haas B."/>
            <person name="Abouelleil A."/>
            <person name="Allen A.W."/>
            <person name="Alvarado L."/>
            <person name="Arachchi H.M."/>
            <person name="Berlin A.M."/>
            <person name="Chapman S.B."/>
            <person name="Gainer-Dewar J."/>
            <person name="Goldberg J."/>
            <person name="Griggs A."/>
            <person name="Gujja S."/>
            <person name="Hansen M."/>
            <person name="Howarth C."/>
            <person name="Imamovic A."/>
            <person name="Ireland A."/>
            <person name="Larimer J."/>
            <person name="McCowan C."/>
            <person name="Murphy C."/>
            <person name="Pearson M."/>
            <person name="Poon T.W."/>
            <person name="Priest M."/>
            <person name="Roberts A."/>
            <person name="Saif S."/>
            <person name="Shea T."/>
            <person name="Sisk P."/>
            <person name="Sykes S."/>
            <person name="Wortman J."/>
            <person name="Nusbaum C."/>
            <person name="Birren B."/>
        </authorList>
    </citation>
    <scope>NUCLEOTIDE SEQUENCE [LARGE SCALE GENOMIC DNA]</scope>
    <source>
        <strain evidence="2 3">P10297</strain>
    </source>
</reference>
<dbReference type="AlphaFoldDB" id="W2YPA9"/>
<feature type="region of interest" description="Disordered" evidence="1">
    <location>
        <begin position="29"/>
        <end position="65"/>
    </location>
</feature>
<dbReference type="Proteomes" id="UP000018948">
    <property type="component" value="Unassembled WGS sequence"/>
</dbReference>
<dbReference type="EMBL" id="ANIY01003283">
    <property type="protein sequence ID" value="ETP36652.1"/>
    <property type="molecule type" value="Genomic_DNA"/>
</dbReference>
<evidence type="ECO:0000313" key="3">
    <source>
        <dbReference type="Proteomes" id="UP000018948"/>
    </source>
</evidence>
<comment type="caution">
    <text evidence="2">The sequence shown here is derived from an EMBL/GenBank/DDBJ whole genome shotgun (WGS) entry which is preliminary data.</text>
</comment>
<name>W2YPA9_PHYNI</name>
<accession>W2YPA9</accession>
<protein>
    <submittedName>
        <fullName evidence="2">Uncharacterized protein</fullName>
    </submittedName>
</protein>
<sequence>MIDGCGEIPKDAKLYFVVVTSNELEALKKGREKKTTEETTEETTALPEKKTTTTTTTTTTTETETTVETTKTTKKKTVIKNEKVFGMRSFQKSSFGSVLEASAVLNELLVPAGYRRDKIEDIAIWEFLDHERASIEAPTKIHLLAAKKALLYAIPVIAPPKVHRGIGLTSTVTSPAIWFDDGNVGTAGLAQGDKFRLIGFAFPPRLVNHLSTDVFPWKYFYKLPAGYTGGSVDISRLEGVTAHSGTRLGSVFLIKATHYEKPFSSRDRAAAVGFERMPPFAPHAFLSVLNAVLPREVDDRFSCTLYEALQSTSSWDLYDQIRLYGFDSAQISEQLQHLAYVKEQTMKARQNARNFIRDQLIVARAEKIARVHCSYYFDYTDRRALFVRFNTFALDKIPQPDRDKIKVLLDKSIAAQEAMLNRRCQHVPYLQAFARNRDSAQAFRELRPFISDAPQDGMYSCRMCLQPLVCEHEIEAREMLETAASVGKDPEYKAQRRIVNKYALVSQQFSGGDSTTESLYTYYCKYCGGELGKSAEAVQAGRITWTSGPREIYDNERMLFTFVASTVRSYARPTTIPIGLRAVSALLFDAAKPTLLKLLRREKAAETPRMRYFCTIYALAGLLALNVSKIKSSKSILNTTGEATSSQLKREFVAAMKIVHANESFKRLGVNLEKIKASLVAAFRLMNGAISNETMPLQTTSARDRLIYDIRSSPLASYATAMYRRVLGVDLDALFARKKTDRPKTGALFEKIFLPEFLEHAGGDGDRARYILESYLDVVEIARRIHGQQPDEKETAATLQRRNFATAFEARLREASRLRRCVPVSAENSRDHDFALDSEQIAFCLNKDASVRMHRWAPSRGSDGQLELVCRYCGLNIAGASKKNDAAIRNNLYEQMHRASFFEYYALACPVEQAHAFEPDGGGCKQCGVTDEQLEAQDASYYKKYLPAYHKRRDDVASNMLSTIRAIVSLPELPIEEEDNADKKELTEEDTQTDPLQLESLVHVSSLAKLHGVPNLNMLTKETNNLPQAESYVRMLYSHYLYVKNLSFDTPEHPDPTFSEFVRQNYFDGAQPKQGIQLGTLPDYPTSKNEK</sequence>
<feature type="region of interest" description="Disordered" evidence="1">
    <location>
        <begin position="1072"/>
        <end position="1091"/>
    </location>
</feature>
<gene>
    <name evidence="2" type="ORF">F442_15462</name>
</gene>
<feature type="non-terminal residue" evidence="2">
    <location>
        <position position="1091"/>
    </location>
</feature>
<evidence type="ECO:0000313" key="2">
    <source>
        <dbReference type="EMBL" id="ETP36652.1"/>
    </source>
</evidence>
<organism evidence="2 3">
    <name type="scientific">Phytophthora nicotianae P10297</name>
    <dbReference type="NCBI Taxonomy" id="1317064"/>
    <lineage>
        <taxon>Eukaryota</taxon>
        <taxon>Sar</taxon>
        <taxon>Stramenopiles</taxon>
        <taxon>Oomycota</taxon>
        <taxon>Peronosporomycetes</taxon>
        <taxon>Peronosporales</taxon>
        <taxon>Peronosporaceae</taxon>
        <taxon>Phytophthora</taxon>
    </lineage>
</organism>
<evidence type="ECO:0000256" key="1">
    <source>
        <dbReference type="SAM" id="MobiDB-lite"/>
    </source>
</evidence>